<keyword evidence="3" id="KW-0732">Signal</keyword>
<evidence type="ECO:0000256" key="2">
    <source>
        <dbReference type="SAM" id="Phobius"/>
    </source>
</evidence>
<reference evidence="4 5" key="1">
    <citation type="journal article" date="2018" name="Nat. Ecol. Evol.">
        <title>Genomic signatures of mitonuclear coevolution across populations of Tigriopus californicus.</title>
        <authorList>
            <person name="Barreto F.S."/>
            <person name="Watson E.T."/>
            <person name="Lima T.G."/>
            <person name="Willett C.S."/>
            <person name="Edmands S."/>
            <person name="Li W."/>
            <person name="Burton R.S."/>
        </authorList>
    </citation>
    <scope>NUCLEOTIDE SEQUENCE [LARGE SCALE GENOMIC DNA]</scope>
    <source>
        <strain evidence="4 5">San Diego</strain>
    </source>
</reference>
<feature type="region of interest" description="Disordered" evidence="1">
    <location>
        <begin position="421"/>
        <end position="460"/>
    </location>
</feature>
<feature type="signal peptide" evidence="3">
    <location>
        <begin position="1"/>
        <end position="19"/>
    </location>
</feature>
<dbReference type="Proteomes" id="UP000318571">
    <property type="component" value="Chromosome 10"/>
</dbReference>
<keyword evidence="2" id="KW-0472">Membrane</keyword>
<comment type="caution">
    <text evidence="4">The sequence shown here is derived from an EMBL/GenBank/DDBJ whole genome shotgun (WGS) entry which is preliminary data.</text>
</comment>
<evidence type="ECO:0000313" key="5">
    <source>
        <dbReference type="Proteomes" id="UP000318571"/>
    </source>
</evidence>
<dbReference type="AlphaFoldDB" id="A0A553NDT8"/>
<evidence type="ECO:0000256" key="3">
    <source>
        <dbReference type="SAM" id="SignalP"/>
    </source>
</evidence>
<feature type="chain" id="PRO_5021802880" description="ZP domain-containing protein" evidence="3">
    <location>
        <begin position="20"/>
        <end position="655"/>
    </location>
</feature>
<protein>
    <recommendedName>
        <fullName evidence="6">ZP domain-containing protein</fullName>
    </recommendedName>
</protein>
<accession>A0A553NDT8</accession>
<evidence type="ECO:0000313" key="4">
    <source>
        <dbReference type="EMBL" id="TRY63610.1"/>
    </source>
</evidence>
<keyword evidence="2" id="KW-1133">Transmembrane helix</keyword>
<dbReference type="EMBL" id="VCGU01000458">
    <property type="protein sequence ID" value="TRY63610.1"/>
    <property type="molecule type" value="Genomic_DNA"/>
</dbReference>
<keyword evidence="5" id="KW-1185">Reference proteome</keyword>
<sequence length="655" mass="73619">MLGALLLGIATLSAHKVECATNYQDQAISIPYNSSFGLPTFGTLNGTVTELDVLSAAIKLNRTNAHLNCASGFMKIDLTFEKEFYGIVYPDFDRNSPLRFHPDLEIDGDEVITLVCRYPPPIAPAPIVPVPLLLPPPEATPTLKPLREFEILLIICAIIFLALMLLGIGCSYYCLKKRNIKVVRRKPASSLGSDVTKISEPVSLFSGLKIPRAHALDESGSEEVAESVNTEIHSDINSILTEDEYTSAYSDKMCILSEGRVQSKLHDPPAPTFDIRLAVNNVDVGAFTPTPSVVSSDADTMLQAQEQYLTTILERTETNTRERLEHIRRQKQHAGPPPVHARINVSNAQITDQSEVESLSEYSRAGTEAFSDQDLELESREIKSFSVLGVTDTSRTREQMSAGPDQGAYSKDEKNFYDRVGHQHQHLSRQDRQGQRQQQHRQQQQQQHVLEEQRMDSSWSFESRQMHDMEETRHMSHTEGAIESMISPNIVRTAASTYSTDRPKLSNFDVLIRIIENNDSFQHVGDDSGSSIFTEEERINIKDAILEDTRLRTHLERTVQRSDVLQLWHDSPTLQSSISPEKWNVVIRIFNSHDDCFAEVDRESSNSSVTQNSYGFSGAHQSIQSTGLRSVADRSATEITEFHHVYSQKMDWTTD</sequence>
<feature type="transmembrane region" description="Helical" evidence="2">
    <location>
        <begin position="151"/>
        <end position="175"/>
    </location>
</feature>
<feature type="compositionally biased region" description="Low complexity" evidence="1">
    <location>
        <begin position="435"/>
        <end position="447"/>
    </location>
</feature>
<feature type="region of interest" description="Disordered" evidence="1">
    <location>
        <begin position="393"/>
        <end position="412"/>
    </location>
</feature>
<proteinExistence type="predicted"/>
<keyword evidence="2" id="KW-0812">Transmembrane</keyword>
<evidence type="ECO:0000256" key="1">
    <source>
        <dbReference type="SAM" id="MobiDB-lite"/>
    </source>
</evidence>
<gene>
    <name evidence="4" type="ORF">TCAL_12584</name>
</gene>
<organism evidence="4 5">
    <name type="scientific">Tigriopus californicus</name>
    <name type="common">Marine copepod</name>
    <dbReference type="NCBI Taxonomy" id="6832"/>
    <lineage>
        <taxon>Eukaryota</taxon>
        <taxon>Metazoa</taxon>
        <taxon>Ecdysozoa</taxon>
        <taxon>Arthropoda</taxon>
        <taxon>Crustacea</taxon>
        <taxon>Multicrustacea</taxon>
        <taxon>Hexanauplia</taxon>
        <taxon>Copepoda</taxon>
        <taxon>Harpacticoida</taxon>
        <taxon>Harpacticidae</taxon>
        <taxon>Tigriopus</taxon>
    </lineage>
</organism>
<name>A0A553NDT8_TIGCA</name>
<evidence type="ECO:0008006" key="6">
    <source>
        <dbReference type="Google" id="ProtNLM"/>
    </source>
</evidence>